<accession>S9R651</accession>
<organism evidence="2 3">
    <name type="scientific">Cystobacter fuscus (strain ATCC 25194 / DSM 2262 / NBRC 100088 / M29)</name>
    <dbReference type="NCBI Taxonomy" id="1242864"/>
    <lineage>
        <taxon>Bacteria</taxon>
        <taxon>Pseudomonadati</taxon>
        <taxon>Myxococcota</taxon>
        <taxon>Myxococcia</taxon>
        <taxon>Myxococcales</taxon>
        <taxon>Cystobacterineae</taxon>
        <taxon>Archangiaceae</taxon>
        <taxon>Cystobacter</taxon>
    </lineage>
</organism>
<sequence>MRGREEGGVGGRGHGRGILRHPAADFLSRDQPPLHWRPCGDLLH</sequence>
<evidence type="ECO:0000256" key="1">
    <source>
        <dbReference type="SAM" id="MobiDB-lite"/>
    </source>
</evidence>
<feature type="region of interest" description="Disordered" evidence="1">
    <location>
        <begin position="1"/>
        <end position="44"/>
    </location>
</feature>
<comment type="caution">
    <text evidence="2">The sequence shown here is derived from an EMBL/GenBank/DDBJ whole genome shotgun (WGS) entry which is preliminary data.</text>
</comment>
<keyword evidence="3" id="KW-1185">Reference proteome</keyword>
<dbReference type="Proteomes" id="UP000011682">
    <property type="component" value="Unassembled WGS sequence"/>
</dbReference>
<evidence type="ECO:0000313" key="2">
    <source>
        <dbReference type="EMBL" id="EPX64468.1"/>
    </source>
</evidence>
<dbReference type="AlphaFoldDB" id="S9R651"/>
<proteinExistence type="predicted"/>
<dbReference type="EMBL" id="ANAH02000003">
    <property type="protein sequence ID" value="EPX64468.1"/>
    <property type="molecule type" value="Genomic_DNA"/>
</dbReference>
<gene>
    <name evidence="2" type="ORF">D187_004557</name>
</gene>
<reference evidence="2" key="1">
    <citation type="submission" date="2013-05" db="EMBL/GenBank/DDBJ databases">
        <title>Genome assembly of Cystobacter fuscus DSM 2262.</title>
        <authorList>
            <person name="Sharma G."/>
            <person name="Khatri I."/>
            <person name="Kaur C."/>
            <person name="Mayilraj S."/>
            <person name="Subramanian S."/>
        </authorList>
    </citation>
    <scope>NUCLEOTIDE SEQUENCE [LARGE SCALE GENOMIC DNA]</scope>
    <source>
        <strain evidence="2">DSM 2262</strain>
    </source>
</reference>
<name>S9R651_CYSF2</name>
<evidence type="ECO:0000313" key="3">
    <source>
        <dbReference type="Proteomes" id="UP000011682"/>
    </source>
</evidence>
<protein>
    <submittedName>
        <fullName evidence="2">Uncharacterized protein</fullName>
    </submittedName>
</protein>